<keyword evidence="2" id="KW-0732">Signal</keyword>
<reference evidence="4" key="2">
    <citation type="submission" date="2021-04" db="EMBL/GenBank/DDBJ databases">
        <authorList>
            <person name="Gilroy R."/>
        </authorList>
    </citation>
    <scope>NUCLEOTIDE SEQUENCE</scope>
    <source>
        <strain evidence="4">CHK188-4685</strain>
    </source>
</reference>
<evidence type="ECO:0000313" key="4">
    <source>
        <dbReference type="EMBL" id="HJB06982.1"/>
    </source>
</evidence>
<dbReference type="Pfam" id="PF12682">
    <property type="entry name" value="Flavodoxin_4"/>
    <property type="match status" value="2"/>
</dbReference>
<reference evidence="4" key="1">
    <citation type="journal article" date="2021" name="PeerJ">
        <title>Extensive microbial diversity within the chicken gut microbiome revealed by metagenomics and culture.</title>
        <authorList>
            <person name="Gilroy R."/>
            <person name="Ravi A."/>
            <person name="Getino M."/>
            <person name="Pursley I."/>
            <person name="Horton D.L."/>
            <person name="Alikhan N.F."/>
            <person name="Baker D."/>
            <person name="Gharbi K."/>
            <person name="Hall N."/>
            <person name="Watson M."/>
            <person name="Adriaenssens E.M."/>
            <person name="Foster-Nyarko E."/>
            <person name="Jarju S."/>
            <person name="Secka A."/>
            <person name="Antonio M."/>
            <person name="Oren A."/>
            <person name="Chaudhuri R.R."/>
            <person name="La Ragione R."/>
            <person name="Hildebrand F."/>
            <person name="Pallen M.J."/>
        </authorList>
    </citation>
    <scope>NUCLEOTIDE SEQUENCE</scope>
    <source>
        <strain evidence="4">CHK188-4685</strain>
    </source>
</reference>
<dbReference type="GO" id="GO:0016651">
    <property type="term" value="F:oxidoreductase activity, acting on NAD(P)H"/>
    <property type="evidence" value="ECO:0007669"/>
    <property type="project" value="UniProtKB-ARBA"/>
</dbReference>
<evidence type="ECO:0000256" key="2">
    <source>
        <dbReference type="SAM" id="SignalP"/>
    </source>
</evidence>
<evidence type="ECO:0000313" key="5">
    <source>
        <dbReference type="Proteomes" id="UP000886804"/>
    </source>
</evidence>
<dbReference type="Gene3D" id="3.40.50.360">
    <property type="match status" value="1"/>
</dbReference>
<sequence length="366" mass="40009">MKRFFSMMEAMAVILSLTACGTAGASSGPSEHTSSGSELETMSTEASGTEAGIETEEGTPERNILVAYFSWADNAILADDVDAVSSPSVIPPGNVQQLAGWVQEETGGDIFSIRVADPYPSDWDECLERANEERGEGARPELVENVADIGQYDTVFLGYPNWWYGVPMALLSFLEQNDLSGKQVYLFCSHGTGGLANSVELITEASPEAIISDNIFDCYEEEAASSEEAVKTWVDELGYACQTEAEEEAEVTAERQISVRSGDAEVIYSLNDGNAADSLYEMLPLTVEVEDYSTNEKIFYPPEELACAETPLAMSDTEGGTLAYDLYEIRPAVSYTRADLNWQDKYSRSSRERNDPSSRPELADGY</sequence>
<feature type="compositionally biased region" description="Low complexity" evidence="1">
    <location>
        <begin position="24"/>
        <end position="37"/>
    </location>
</feature>
<proteinExistence type="predicted"/>
<name>A0A9D2RLJ6_9FIRM</name>
<feature type="compositionally biased region" description="Basic and acidic residues" evidence="1">
    <location>
        <begin position="345"/>
        <end position="366"/>
    </location>
</feature>
<dbReference type="GO" id="GO:0010181">
    <property type="term" value="F:FMN binding"/>
    <property type="evidence" value="ECO:0007669"/>
    <property type="project" value="InterPro"/>
</dbReference>
<dbReference type="InterPro" id="IPR029000">
    <property type="entry name" value="Cyclophilin-like_dom_sf"/>
</dbReference>
<organism evidence="4 5">
    <name type="scientific">Candidatus Enterocloster faecavium</name>
    <dbReference type="NCBI Taxonomy" id="2838560"/>
    <lineage>
        <taxon>Bacteria</taxon>
        <taxon>Bacillati</taxon>
        <taxon>Bacillota</taxon>
        <taxon>Clostridia</taxon>
        <taxon>Lachnospirales</taxon>
        <taxon>Lachnospiraceae</taxon>
        <taxon>Enterocloster</taxon>
    </lineage>
</organism>
<dbReference type="InterPro" id="IPR029039">
    <property type="entry name" value="Flavoprotein-like_sf"/>
</dbReference>
<gene>
    <name evidence="4" type="ORF">H9716_03880</name>
</gene>
<feature type="domain" description="Flavodoxin-like" evidence="3">
    <location>
        <begin position="95"/>
        <end position="236"/>
    </location>
</feature>
<feature type="chain" id="PRO_5038350810" description="Flavodoxin-like domain-containing protein" evidence="2">
    <location>
        <begin position="26"/>
        <end position="366"/>
    </location>
</feature>
<evidence type="ECO:0000256" key="1">
    <source>
        <dbReference type="SAM" id="MobiDB-lite"/>
    </source>
</evidence>
<dbReference type="SUPFAM" id="SSF50891">
    <property type="entry name" value="Cyclophilin-like"/>
    <property type="match status" value="1"/>
</dbReference>
<evidence type="ECO:0000259" key="3">
    <source>
        <dbReference type="Pfam" id="PF12682"/>
    </source>
</evidence>
<feature type="region of interest" description="Disordered" evidence="1">
    <location>
        <begin position="24"/>
        <end position="57"/>
    </location>
</feature>
<comment type="caution">
    <text evidence="4">The sequence shown here is derived from an EMBL/GenBank/DDBJ whole genome shotgun (WGS) entry which is preliminary data.</text>
</comment>
<feature type="signal peptide" evidence="2">
    <location>
        <begin position="1"/>
        <end position="25"/>
    </location>
</feature>
<feature type="domain" description="Flavodoxin-like" evidence="3">
    <location>
        <begin position="324"/>
        <end position="363"/>
    </location>
</feature>
<protein>
    <recommendedName>
        <fullName evidence="3">Flavodoxin-like domain-containing protein</fullName>
    </recommendedName>
</protein>
<accession>A0A9D2RLJ6</accession>
<dbReference type="PANTHER" id="PTHR39201">
    <property type="entry name" value="EXPORTED PROTEIN-RELATED"/>
    <property type="match status" value="1"/>
</dbReference>
<dbReference type="PROSITE" id="PS51257">
    <property type="entry name" value="PROKAR_LIPOPROTEIN"/>
    <property type="match status" value="1"/>
</dbReference>
<feature type="region of interest" description="Disordered" evidence="1">
    <location>
        <begin position="344"/>
        <end position="366"/>
    </location>
</feature>
<dbReference type="Proteomes" id="UP000886804">
    <property type="component" value="Unassembled WGS sequence"/>
</dbReference>
<dbReference type="InterPro" id="IPR008254">
    <property type="entry name" value="Flavodoxin/NO_synth"/>
</dbReference>
<dbReference type="SUPFAM" id="SSF52218">
    <property type="entry name" value="Flavoproteins"/>
    <property type="match status" value="1"/>
</dbReference>
<dbReference type="AlphaFoldDB" id="A0A9D2RLJ6"/>
<dbReference type="EMBL" id="DWYS01000048">
    <property type="protein sequence ID" value="HJB06982.1"/>
    <property type="molecule type" value="Genomic_DNA"/>
</dbReference>
<dbReference type="PANTHER" id="PTHR39201:SF1">
    <property type="entry name" value="FLAVODOXIN-LIKE DOMAIN-CONTAINING PROTEIN"/>
    <property type="match status" value="1"/>
</dbReference>